<protein>
    <submittedName>
        <fullName evidence="1">Uncharacterized protein</fullName>
    </submittedName>
</protein>
<dbReference type="GO" id="GO:0005739">
    <property type="term" value="C:mitochondrion"/>
    <property type="evidence" value="ECO:0007669"/>
    <property type="project" value="TreeGrafter"/>
</dbReference>
<evidence type="ECO:0000313" key="2">
    <source>
        <dbReference type="Proteomes" id="UP000307173"/>
    </source>
</evidence>
<dbReference type="EMBL" id="SELW01000553">
    <property type="protein sequence ID" value="TID21176.1"/>
    <property type="molecule type" value="Genomic_DNA"/>
</dbReference>
<sequence length="152" mass="16281">MSLETTDSIPSPNIDKSANILSQWGVSPFPAWAFTGALLGSPLLRPSAAILNNPQSTGSNPTKIFANAAKQVGSYPTNPQVLLFSAFVGLGGFMCYDKDPVNGSAVISVWSLLYVLSNAKKAMWNFKLYPKVLTTLALANSTIYGAKYFNVI</sequence>
<evidence type="ECO:0000313" key="1">
    <source>
        <dbReference type="EMBL" id="TID21176.1"/>
    </source>
</evidence>
<dbReference type="PANTHER" id="PTHR28177">
    <property type="entry name" value="ALTERED INHERITANCE OF MITOCHONDRIA PROTEIN 19, MITOCHONDRIAL"/>
    <property type="match status" value="1"/>
</dbReference>
<reference evidence="1 2" key="1">
    <citation type="journal article" date="2019" name="Front. Genet.">
        <title>Whole-Genome Sequencing of the Opportunistic Yeast Pathogen Candida inconspicua Uncovers Its Hybrid Origin.</title>
        <authorList>
            <person name="Mixao V."/>
            <person name="Hansen A.P."/>
            <person name="Saus E."/>
            <person name="Boekhout T."/>
            <person name="Lass-Florl C."/>
            <person name="Gabaldon T."/>
        </authorList>
    </citation>
    <scope>NUCLEOTIDE SEQUENCE [LARGE SCALE GENOMIC DNA]</scope>
    <source>
        <strain evidence="1 2">CBS 180</strain>
    </source>
</reference>
<dbReference type="AlphaFoldDB" id="A0A4T0WYZ2"/>
<gene>
    <name evidence="1" type="ORF">CANINC_003456</name>
</gene>
<organism evidence="1 2">
    <name type="scientific">Pichia inconspicua</name>
    <dbReference type="NCBI Taxonomy" id="52247"/>
    <lineage>
        <taxon>Eukaryota</taxon>
        <taxon>Fungi</taxon>
        <taxon>Dikarya</taxon>
        <taxon>Ascomycota</taxon>
        <taxon>Saccharomycotina</taxon>
        <taxon>Pichiomycetes</taxon>
        <taxon>Pichiales</taxon>
        <taxon>Pichiaceae</taxon>
        <taxon>Pichia</taxon>
    </lineage>
</organism>
<dbReference type="Pfam" id="PF10315">
    <property type="entry name" value="Aim19"/>
    <property type="match status" value="1"/>
</dbReference>
<dbReference type="Proteomes" id="UP000307173">
    <property type="component" value="Unassembled WGS sequence"/>
</dbReference>
<comment type="caution">
    <text evidence="1">The sequence shown here is derived from an EMBL/GenBank/DDBJ whole genome shotgun (WGS) entry which is preliminary data.</text>
</comment>
<accession>A0A4T0WYZ2</accession>
<proteinExistence type="predicted"/>
<dbReference type="InterPro" id="IPR019419">
    <property type="entry name" value="AIM19"/>
</dbReference>
<dbReference type="PANTHER" id="PTHR28177:SF1">
    <property type="entry name" value="ALTERED INHERITANCE OF MITOCHONDRIA PROTEIN 19, MITOCHONDRIAL"/>
    <property type="match status" value="1"/>
</dbReference>
<dbReference type="OrthoDB" id="5554402at2759"/>
<name>A0A4T0WYZ2_9ASCO</name>
<keyword evidence="2" id="KW-1185">Reference proteome</keyword>